<evidence type="ECO:0000256" key="3">
    <source>
        <dbReference type="ARBA" id="ARBA00023004"/>
    </source>
</evidence>
<accession>A0A151AYA0</accession>
<dbReference type="EC" id="2.1.1.61" evidence="5"/>
<dbReference type="EMBL" id="LTBC01000003">
    <property type="protein sequence ID" value="KYH32628.1"/>
    <property type="molecule type" value="Genomic_DNA"/>
</dbReference>
<evidence type="ECO:0000313" key="5">
    <source>
        <dbReference type="EMBL" id="KYH32628.1"/>
    </source>
</evidence>
<dbReference type="GO" id="GO:0051536">
    <property type="term" value="F:iron-sulfur cluster binding"/>
    <property type="evidence" value="ECO:0007669"/>
    <property type="project" value="UniProtKB-KW"/>
</dbReference>
<proteinExistence type="predicted"/>
<name>A0A151AYA0_9FIRM</name>
<dbReference type="InterPro" id="IPR039650">
    <property type="entry name" value="HdrA-like"/>
</dbReference>
<organism evidence="5 6">
    <name type="scientific">Moorella mulderi DSM 14980</name>
    <dbReference type="NCBI Taxonomy" id="1122241"/>
    <lineage>
        <taxon>Bacteria</taxon>
        <taxon>Bacillati</taxon>
        <taxon>Bacillota</taxon>
        <taxon>Clostridia</taxon>
        <taxon>Neomoorellales</taxon>
        <taxon>Neomoorellaceae</taxon>
        <taxon>Neomoorella</taxon>
    </lineage>
</organism>
<dbReference type="PANTHER" id="PTHR43498">
    <property type="entry name" value="FERREDOXIN:COB-COM HETERODISULFIDE REDUCTASE SUBUNIT A"/>
    <property type="match status" value="1"/>
</dbReference>
<dbReference type="GO" id="GO:0016491">
    <property type="term" value="F:oxidoreductase activity"/>
    <property type="evidence" value="ECO:0007669"/>
    <property type="project" value="UniProtKB-KW"/>
</dbReference>
<dbReference type="PATRIC" id="fig|1122241.3.peg.1291"/>
<keyword evidence="3" id="KW-0408">Iron</keyword>
<evidence type="ECO:0000256" key="4">
    <source>
        <dbReference type="ARBA" id="ARBA00023014"/>
    </source>
</evidence>
<dbReference type="SUPFAM" id="SSF51971">
    <property type="entry name" value="Nucleotide-binding domain"/>
    <property type="match status" value="1"/>
</dbReference>
<keyword evidence="4" id="KW-0411">Iron-sulfur</keyword>
<keyword evidence="5" id="KW-0489">Methyltransferase</keyword>
<evidence type="ECO:0000256" key="1">
    <source>
        <dbReference type="ARBA" id="ARBA00022723"/>
    </source>
</evidence>
<gene>
    <name evidence="5" type="primary">mnmC</name>
    <name evidence="5" type="ORF">MOMUL_12300</name>
</gene>
<keyword evidence="1" id="KW-0479">Metal-binding</keyword>
<sequence length="194" mass="21232">MKRVGVFICHCGTNIASVVDVKKVAEAARSFPDVVYATDYQYMCSDPGQELIRKAIKEQRLDRVVVASCSPRLHEPTFRKTCESAGVNPYLFEMANIREQCAWVHAKDKEGATLKAIDLVRTAVAKVRRNVPLFASTIPITKRALVIGAGIAGMQAALDIADAGYEVMLLDREPTIGGNMVKLDKTFPTLDCSA</sequence>
<protein>
    <submittedName>
        <fullName evidence="5">tRNA 5-methylaminomethyl-2-thiouridine biosynthesis bifunctional protein MnmC</fullName>
        <ecNumber evidence="5">2.1.1.61</ecNumber>
    </submittedName>
</protein>
<dbReference type="GO" id="GO:0046872">
    <property type="term" value="F:metal ion binding"/>
    <property type="evidence" value="ECO:0007669"/>
    <property type="project" value="UniProtKB-KW"/>
</dbReference>
<reference evidence="5 6" key="1">
    <citation type="submission" date="2016-02" db="EMBL/GenBank/DDBJ databases">
        <title>Genome sequence of Moorella mulderi DSM 14980.</title>
        <authorList>
            <person name="Poehlein A."/>
            <person name="Daniel R."/>
        </authorList>
    </citation>
    <scope>NUCLEOTIDE SEQUENCE [LARGE SCALE GENOMIC DNA]</scope>
    <source>
        <strain evidence="5 6">DSM 14980</strain>
    </source>
</reference>
<dbReference type="AlphaFoldDB" id="A0A151AYA0"/>
<evidence type="ECO:0000256" key="2">
    <source>
        <dbReference type="ARBA" id="ARBA00023002"/>
    </source>
</evidence>
<comment type="caution">
    <text evidence="5">The sequence shown here is derived from an EMBL/GenBank/DDBJ whole genome shotgun (WGS) entry which is preliminary data.</text>
</comment>
<keyword evidence="5" id="KW-0808">Transferase</keyword>
<keyword evidence="6" id="KW-1185">Reference proteome</keyword>
<keyword evidence="2" id="KW-0560">Oxidoreductase</keyword>
<dbReference type="GO" id="GO:0032259">
    <property type="term" value="P:methylation"/>
    <property type="evidence" value="ECO:0007669"/>
    <property type="project" value="UniProtKB-KW"/>
</dbReference>
<dbReference type="Pfam" id="PF13450">
    <property type="entry name" value="NAD_binding_8"/>
    <property type="match status" value="1"/>
</dbReference>
<evidence type="ECO:0000313" key="6">
    <source>
        <dbReference type="Proteomes" id="UP000075670"/>
    </source>
</evidence>
<dbReference type="PANTHER" id="PTHR43498:SF1">
    <property type="entry name" value="COB--COM HETERODISULFIDE REDUCTASE IRON-SULFUR SUBUNIT A"/>
    <property type="match status" value="1"/>
</dbReference>
<dbReference type="Proteomes" id="UP000075670">
    <property type="component" value="Unassembled WGS sequence"/>
</dbReference>
<dbReference type="GO" id="GO:0004808">
    <property type="term" value="F:tRNA (5-methylaminomethyl-2-thiouridylate)(34)-methyltransferase activity"/>
    <property type="evidence" value="ECO:0007669"/>
    <property type="project" value="UniProtKB-EC"/>
</dbReference>
<dbReference type="Gene3D" id="3.40.50.720">
    <property type="entry name" value="NAD(P)-binding Rossmann-like Domain"/>
    <property type="match status" value="1"/>
</dbReference>